<accession>A0A165T8K4</accession>
<dbReference type="InterPro" id="IPR003307">
    <property type="entry name" value="W2_domain"/>
</dbReference>
<dbReference type="InterPro" id="IPR011004">
    <property type="entry name" value="Trimer_LpxA-like_sf"/>
</dbReference>
<dbReference type="Pfam" id="PF25084">
    <property type="entry name" value="LbH_EIF2B"/>
    <property type="match status" value="1"/>
</dbReference>
<dbReference type="GO" id="GO:0031369">
    <property type="term" value="F:translation initiation factor binding"/>
    <property type="evidence" value="ECO:0007669"/>
    <property type="project" value="InterPro"/>
</dbReference>
<dbReference type="GO" id="GO:0016740">
    <property type="term" value="F:transferase activity"/>
    <property type="evidence" value="ECO:0007669"/>
    <property type="project" value="UniProtKB-KW"/>
</dbReference>
<dbReference type="PANTHER" id="PTHR45887">
    <property type="entry name" value="TRANSLATION INITIATION FACTOR EIF-2B SUBUNIT EPSILON"/>
    <property type="match status" value="1"/>
</dbReference>
<evidence type="ECO:0000256" key="8">
    <source>
        <dbReference type="ARBA" id="ARBA00046432"/>
    </source>
</evidence>
<keyword evidence="11" id="KW-0808">Transferase</keyword>
<dbReference type="PROSITE" id="PS51363">
    <property type="entry name" value="W2"/>
    <property type="match status" value="1"/>
</dbReference>
<dbReference type="CDD" id="cd11558">
    <property type="entry name" value="W2_eIF2B_epsilon"/>
    <property type="match status" value="1"/>
</dbReference>
<comment type="subunit">
    <text evidence="8">Component of the translation initiation factor 2B (eIF2B) complex which is a heterodecamer of two sets of five different subunits: alpha, beta, gamma, delta and epsilon. Subunits alpha, beta and delta comprise a regulatory subcomplex and subunits epsilon and gamma comprise a catalytic subcomplex. Within the complex, the hexameric regulatory complex resides at the center, with the two heterodimeric catalytic subcomplexes bound on opposite sides.</text>
</comment>
<dbReference type="InterPro" id="IPR035543">
    <property type="entry name" value="eIF-2B_epsilon_N"/>
</dbReference>
<dbReference type="SUPFAM" id="SSF48371">
    <property type="entry name" value="ARM repeat"/>
    <property type="match status" value="1"/>
</dbReference>
<dbReference type="SUPFAM" id="SSF51161">
    <property type="entry name" value="Trimeric LpxA-like enzymes"/>
    <property type="match status" value="1"/>
</dbReference>
<evidence type="ECO:0000256" key="1">
    <source>
        <dbReference type="ARBA" id="ARBA00004514"/>
    </source>
</evidence>
<sequence length="773" mass="85939">MPPKSFNVGKERLIDDEEEPLQAVILADSFNKRFKPLTTSKPRCLLPICNAPLLDWTFESLSLAGVQEIFVICRSHADLVRAAIRESKWSKPSSGLKIVPILTAKETFSPGDAMRDIYTRGLITTDFILVNGDLVSNVRIDEVVKVHRERRKTNKDAIMTMVVKESGAKHRTRSRGDSAVFVLDAESSECLHYEPVTGYPPKTQVGIPREILAEHPEVEIRNDLMDCSIDVCSVEVPSLFQDNFDWLDLRRDFVHGVLTSDLLMNTIHCYVVKEGYAARVKDTKSYDSISKDILARWTFPLVPDDNHPGGHAYEHLRGNRYIAKDNTVVLSRTCKIGNNTLIGSSTHVFDNAQVISSVLGQKCKIGVNTVIRNSYIFDGTTIGANCVVENSIIGAKVHIKDKSRIERGCLVADGVVVGPEAKLRPFERVSKRRDTEVGDDDEDEESEEEEETEGDDQEEDDEDDEDESEDEDDEDSDSELEEAEANQAAIGATLGEDTNAIAWPLKSTEGEDSDADEMETFDNQRLMRMGDSASDLELTDPGSITSSEVDSDSDEEDGFMVSRTRRASASATSLPLTTPSTELLVPPLASAMEKEFQSEVSQSLERAFAEGHSVDNAAVELKTLRMSTNVPLRRVREAVIAAIVEQIPIVEGNMAQQRKEIANVVDRWGELIDRIGGVDAVETVSILQTHCASSQRLPLFGQVLAALYQNDLVEEDDIREWHRQPASRGEGMKPGTFSENMEKCWAVGTRMIQQFDEQEESEESGEESEEGED</sequence>
<comment type="similarity">
    <text evidence="2">Belongs to the eIF-2B gamma/epsilon subunits family.</text>
</comment>
<evidence type="ECO:0000256" key="6">
    <source>
        <dbReference type="ARBA" id="ARBA00044144"/>
    </source>
</evidence>
<dbReference type="InterPro" id="IPR016024">
    <property type="entry name" value="ARM-type_fold"/>
</dbReference>
<feature type="compositionally biased region" description="Acidic residues" evidence="9">
    <location>
        <begin position="756"/>
        <end position="773"/>
    </location>
</feature>
<dbReference type="GO" id="GO:0005829">
    <property type="term" value="C:cytosol"/>
    <property type="evidence" value="ECO:0007669"/>
    <property type="project" value="UniProtKB-SubCell"/>
</dbReference>
<dbReference type="EMBL" id="KV425567">
    <property type="protein sequence ID" value="KZT26304.1"/>
    <property type="molecule type" value="Genomic_DNA"/>
</dbReference>
<dbReference type="PANTHER" id="PTHR45887:SF1">
    <property type="entry name" value="TRANSLATION INITIATION FACTOR EIF-2B SUBUNIT EPSILON"/>
    <property type="match status" value="1"/>
</dbReference>
<dbReference type="Proteomes" id="UP000076761">
    <property type="component" value="Unassembled WGS sequence"/>
</dbReference>
<keyword evidence="5" id="KW-0648">Protein biosynthesis</keyword>
<dbReference type="Gene3D" id="1.25.40.180">
    <property type="match status" value="1"/>
</dbReference>
<evidence type="ECO:0000259" key="10">
    <source>
        <dbReference type="PROSITE" id="PS51363"/>
    </source>
</evidence>
<dbReference type="GO" id="GO:0005851">
    <property type="term" value="C:eukaryotic translation initiation factor 2B complex"/>
    <property type="evidence" value="ECO:0007669"/>
    <property type="project" value="TreeGrafter"/>
</dbReference>
<dbReference type="InterPro" id="IPR051956">
    <property type="entry name" value="eIF2B_epsilon"/>
</dbReference>
<organism evidence="11 12">
    <name type="scientific">Neolentinus lepideus HHB14362 ss-1</name>
    <dbReference type="NCBI Taxonomy" id="1314782"/>
    <lineage>
        <taxon>Eukaryota</taxon>
        <taxon>Fungi</taxon>
        <taxon>Dikarya</taxon>
        <taxon>Basidiomycota</taxon>
        <taxon>Agaricomycotina</taxon>
        <taxon>Agaricomycetes</taxon>
        <taxon>Gloeophyllales</taxon>
        <taxon>Gloeophyllaceae</taxon>
        <taxon>Neolentinus</taxon>
    </lineage>
</organism>
<feature type="region of interest" description="Disordered" evidence="9">
    <location>
        <begin position="429"/>
        <end position="484"/>
    </location>
</feature>
<dbReference type="FunCoup" id="A0A165T8K4">
    <property type="interactions" value="728"/>
</dbReference>
<feature type="compositionally biased region" description="Acidic residues" evidence="9">
    <location>
        <begin position="549"/>
        <end position="558"/>
    </location>
</feature>
<dbReference type="GO" id="GO:0003743">
    <property type="term" value="F:translation initiation factor activity"/>
    <property type="evidence" value="ECO:0007669"/>
    <property type="project" value="UniProtKB-KW"/>
</dbReference>
<evidence type="ECO:0000256" key="5">
    <source>
        <dbReference type="ARBA" id="ARBA00022917"/>
    </source>
</evidence>
<dbReference type="InterPro" id="IPR029044">
    <property type="entry name" value="Nucleotide-diphossugar_trans"/>
</dbReference>
<protein>
    <recommendedName>
        <fullName evidence="6">Translation initiation factor eIF2B subunit epsilon</fullName>
    </recommendedName>
    <alternativeName>
        <fullName evidence="7">eIF2B GDP-GTP exchange factor subunit epsilon</fullName>
    </alternativeName>
</protein>
<feature type="compositionally biased region" description="Acidic residues" evidence="9">
    <location>
        <begin position="437"/>
        <end position="484"/>
    </location>
</feature>
<evidence type="ECO:0000256" key="7">
    <source>
        <dbReference type="ARBA" id="ARBA00044345"/>
    </source>
</evidence>
<dbReference type="CDD" id="cd04197">
    <property type="entry name" value="eIF-2B_epsilon_N"/>
    <property type="match status" value="1"/>
</dbReference>
<dbReference type="Gene3D" id="3.90.550.10">
    <property type="entry name" value="Spore Coat Polysaccharide Biosynthesis Protein SpsA, Chain A"/>
    <property type="match status" value="1"/>
</dbReference>
<dbReference type="InterPro" id="IPR044123">
    <property type="entry name" value="W2_eIF2B_epsilon"/>
</dbReference>
<evidence type="ECO:0000256" key="4">
    <source>
        <dbReference type="ARBA" id="ARBA00022540"/>
    </source>
</evidence>
<dbReference type="InParanoid" id="A0A165T8K4"/>
<comment type="subcellular location">
    <subcellularLocation>
        <location evidence="1">Cytoplasm</location>
        <location evidence="1">Cytosol</location>
    </subcellularLocation>
</comment>
<feature type="region of interest" description="Disordered" evidence="9">
    <location>
        <begin position="751"/>
        <end position="773"/>
    </location>
</feature>
<dbReference type="InterPro" id="IPR056764">
    <property type="entry name" value="LbH_EIF2B3/5"/>
</dbReference>
<dbReference type="Gene3D" id="2.160.10.10">
    <property type="entry name" value="Hexapeptide repeat proteins"/>
    <property type="match status" value="1"/>
</dbReference>
<keyword evidence="4" id="KW-0396">Initiation factor</keyword>
<evidence type="ECO:0000256" key="9">
    <source>
        <dbReference type="SAM" id="MobiDB-lite"/>
    </source>
</evidence>
<keyword evidence="3" id="KW-0963">Cytoplasm</keyword>
<evidence type="ECO:0000313" key="11">
    <source>
        <dbReference type="EMBL" id="KZT26304.1"/>
    </source>
</evidence>
<dbReference type="Pfam" id="PF00483">
    <property type="entry name" value="NTP_transferase"/>
    <property type="match status" value="1"/>
</dbReference>
<name>A0A165T8K4_9AGAM</name>
<evidence type="ECO:0000256" key="3">
    <source>
        <dbReference type="ARBA" id="ARBA00022490"/>
    </source>
</evidence>
<dbReference type="STRING" id="1314782.A0A165T8K4"/>
<keyword evidence="12" id="KW-1185">Reference proteome</keyword>
<reference evidence="11 12" key="1">
    <citation type="journal article" date="2016" name="Mol. Biol. Evol.">
        <title>Comparative Genomics of Early-Diverging Mushroom-Forming Fungi Provides Insights into the Origins of Lignocellulose Decay Capabilities.</title>
        <authorList>
            <person name="Nagy L.G."/>
            <person name="Riley R."/>
            <person name="Tritt A."/>
            <person name="Adam C."/>
            <person name="Daum C."/>
            <person name="Floudas D."/>
            <person name="Sun H."/>
            <person name="Yadav J.S."/>
            <person name="Pangilinan J."/>
            <person name="Larsson K.H."/>
            <person name="Matsuura K."/>
            <person name="Barry K."/>
            <person name="Labutti K."/>
            <person name="Kuo R."/>
            <person name="Ohm R.A."/>
            <person name="Bhattacharya S.S."/>
            <person name="Shirouzu T."/>
            <person name="Yoshinaga Y."/>
            <person name="Martin F.M."/>
            <person name="Grigoriev I.V."/>
            <person name="Hibbett D.S."/>
        </authorList>
    </citation>
    <scope>NUCLEOTIDE SEQUENCE [LARGE SCALE GENOMIC DNA]</scope>
    <source>
        <strain evidence="11 12">HHB14362 ss-1</strain>
    </source>
</reference>
<proteinExistence type="inferred from homology"/>
<dbReference type="GO" id="GO:0005085">
    <property type="term" value="F:guanyl-nucleotide exchange factor activity"/>
    <property type="evidence" value="ECO:0007669"/>
    <property type="project" value="InterPro"/>
</dbReference>
<gene>
    <name evidence="11" type="ORF">NEOLEDRAFT_1177716</name>
</gene>
<evidence type="ECO:0000313" key="12">
    <source>
        <dbReference type="Proteomes" id="UP000076761"/>
    </source>
</evidence>
<feature type="region of interest" description="Disordered" evidence="9">
    <location>
        <begin position="533"/>
        <end position="558"/>
    </location>
</feature>
<dbReference type="OrthoDB" id="424572at2759"/>
<dbReference type="InterPro" id="IPR005835">
    <property type="entry name" value="NTP_transferase_dom"/>
</dbReference>
<dbReference type="AlphaFoldDB" id="A0A165T8K4"/>
<dbReference type="Pfam" id="PF02020">
    <property type="entry name" value="W2"/>
    <property type="match status" value="1"/>
</dbReference>
<feature type="domain" description="W2" evidence="10">
    <location>
        <begin position="590"/>
        <end position="765"/>
    </location>
</feature>
<dbReference type="FunFam" id="3.90.550.10:FF:000066">
    <property type="entry name" value="Translation initiation factor eIF-2B subunit epsilon"/>
    <property type="match status" value="1"/>
</dbReference>
<dbReference type="SUPFAM" id="SSF53448">
    <property type="entry name" value="Nucleotide-diphospho-sugar transferases"/>
    <property type="match status" value="1"/>
</dbReference>
<evidence type="ECO:0000256" key="2">
    <source>
        <dbReference type="ARBA" id="ARBA00007878"/>
    </source>
</evidence>